<accession>A0A653B5D0</accession>
<organism evidence="2">
    <name type="scientific">Ectopseudomonas oleovorans</name>
    <name type="common">Pseudomonas oleovorans</name>
    <dbReference type="NCBI Taxonomy" id="301"/>
    <lineage>
        <taxon>Bacteria</taxon>
        <taxon>Pseudomonadati</taxon>
        <taxon>Pseudomonadota</taxon>
        <taxon>Gammaproteobacteria</taxon>
        <taxon>Pseudomonadales</taxon>
        <taxon>Pseudomonadaceae</taxon>
        <taxon>Ectopseudomonas</taxon>
    </lineage>
</organism>
<protein>
    <submittedName>
        <fullName evidence="2">Uncharacterized protein</fullName>
    </submittedName>
</protein>
<feature type="region of interest" description="Disordered" evidence="1">
    <location>
        <begin position="96"/>
        <end position="156"/>
    </location>
</feature>
<sequence length="167" mass="18723">MPRPPPASLTKGLEEREIFVWMLLGVQHLRHLTFSSIERKWRASALLQRGVYLAAKRETPRTRDALVRCRTRAKAQALQRYGAACAIVLGNERAESLTRQAERRESRRRERTLPRCRSKRATLRGAKTSPGVKGSAGSVTDAGPDTSADADSRQAKHETPVLLLLWV</sequence>
<gene>
    <name evidence="2" type="ORF">POT9AD_2812</name>
</gene>
<evidence type="ECO:0000256" key="1">
    <source>
        <dbReference type="SAM" id="MobiDB-lite"/>
    </source>
</evidence>
<proteinExistence type="predicted"/>
<reference evidence="2" key="1">
    <citation type="submission" date="2018-11" db="EMBL/GenBank/DDBJ databases">
        <authorList>
            <consortium name="Genoscope - CEA"/>
            <person name="William W."/>
        </authorList>
    </citation>
    <scope>NUCLEOTIDE SEQUENCE [LARGE SCALE GENOMIC DNA]</scope>
    <source>
        <strain evidence="2">T9AD</strain>
    </source>
</reference>
<dbReference type="EMBL" id="LR130779">
    <property type="protein sequence ID" value="VDN63787.1"/>
    <property type="molecule type" value="Genomic_DNA"/>
</dbReference>
<feature type="compositionally biased region" description="Basic and acidic residues" evidence="1">
    <location>
        <begin position="96"/>
        <end position="113"/>
    </location>
</feature>
<name>A0A653B5D0_ECTOL</name>
<evidence type="ECO:0000313" key="2">
    <source>
        <dbReference type="EMBL" id="VDN63787.1"/>
    </source>
</evidence>
<dbReference type="AlphaFoldDB" id="A0A653B5D0"/>